<feature type="binding site" evidence="12">
    <location>
        <position position="203"/>
    </location>
    <ligand>
        <name>Zn(2+)</name>
        <dbReference type="ChEBI" id="CHEBI:29105"/>
        <note>catalytic</note>
    </ligand>
</feature>
<evidence type="ECO:0000256" key="4">
    <source>
        <dbReference type="ARBA" id="ARBA00022670"/>
    </source>
</evidence>
<evidence type="ECO:0000313" key="18">
    <source>
        <dbReference type="Proteomes" id="UP000778864"/>
    </source>
</evidence>
<sequence length="291" mass="31671">MNNIKTTLLLATLTAILVVIGDMIGGRSGMIMMFVISMGMNFMSYWYSDKIVLAQYNAQPVTAQSNPKLYAMVEKLTKNGNLPMPKVYIIPSEVPNAFATGRNPSHAAVAVTEGIQRLLTDEELEGVLAHELTHVKNRDTLISTIAAMMAGAISMIANILQFTAIFGRSDDREGTNPLALLGTIIIAPIAAGLIQMSISRTREFLADEGGGDMCRNPLALASALAKIDYYSKHGALPNASNATAHMFIINPMMGIGESLSNLFSTHPRTEERIQKLKKQAMNPKYKEKVIL</sequence>
<keyword evidence="7 12" id="KW-0378">Hydrolase</keyword>
<evidence type="ECO:0000256" key="10">
    <source>
        <dbReference type="ARBA" id="ARBA00023049"/>
    </source>
</evidence>
<dbReference type="GO" id="GO:0008270">
    <property type="term" value="F:zinc ion binding"/>
    <property type="evidence" value="ECO:0007669"/>
    <property type="project" value="UniProtKB-UniRule"/>
</dbReference>
<dbReference type="Proteomes" id="UP000778864">
    <property type="component" value="Unassembled WGS sequence"/>
</dbReference>
<gene>
    <name evidence="12 14" type="primary">htpX</name>
    <name evidence="15" type="ORF">CYJ21_003260</name>
    <name evidence="14" type="ORF">KHZ90_02100</name>
    <name evidence="16" type="ORF">RDV51_04560</name>
</gene>
<keyword evidence="3 12" id="KW-1003">Cell membrane</keyword>
<dbReference type="Proteomes" id="UP000234197">
    <property type="component" value="Unassembled WGS sequence"/>
</dbReference>
<dbReference type="CDD" id="cd07336">
    <property type="entry name" value="M48B_HtpX_like"/>
    <property type="match status" value="1"/>
</dbReference>
<dbReference type="EMBL" id="JAGZMU010000001">
    <property type="protein sequence ID" value="MBS4892556.1"/>
    <property type="molecule type" value="Genomic_DNA"/>
</dbReference>
<feature type="transmembrane region" description="Helical" evidence="12">
    <location>
        <begin position="178"/>
        <end position="198"/>
    </location>
</feature>
<dbReference type="AlphaFoldDB" id="A0A2I1TIN8"/>
<dbReference type="Pfam" id="PF01435">
    <property type="entry name" value="Peptidase_M48"/>
    <property type="match status" value="1"/>
</dbReference>
<evidence type="ECO:0000256" key="3">
    <source>
        <dbReference type="ARBA" id="ARBA00022475"/>
    </source>
</evidence>
<evidence type="ECO:0000256" key="8">
    <source>
        <dbReference type="ARBA" id="ARBA00022833"/>
    </source>
</evidence>
<reference evidence="15" key="1">
    <citation type="submission" date="2017-12" db="EMBL/GenBank/DDBJ databases">
        <authorList>
            <person name="Thomas-White K."/>
            <person name="Wolfe A.J."/>
        </authorList>
    </citation>
    <scope>NUCLEOTIDE SEQUENCE</scope>
    <source>
        <strain evidence="15">UMB0138</strain>
    </source>
</reference>
<feature type="active site" evidence="12">
    <location>
        <position position="131"/>
    </location>
</feature>
<keyword evidence="9 12" id="KW-1133">Transmembrane helix</keyword>
<dbReference type="Proteomes" id="UP001228955">
    <property type="component" value="Chromosome"/>
</dbReference>
<comment type="subcellular location">
    <subcellularLocation>
        <location evidence="1 12">Cell membrane</location>
        <topology evidence="1 12">Multi-pass membrane protein</topology>
    </subcellularLocation>
</comment>
<dbReference type="EMBL" id="CP133463">
    <property type="protein sequence ID" value="WMS20622.1"/>
    <property type="molecule type" value="Genomic_DNA"/>
</dbReference>
<comment type="similarity">
    <text evidence="2 12">Belongs to the peptidase M48B family.</text>
</comment>
<evidence type="ECO:0000313" key="15">
    <source>
        <dbReference type="EMBL" id="MEO9177962.1"/>
    </source>
</evidence>
<keyword evidence="11 12" id="KW-0472">Membrane</keyword>
<name>A0A2I1TIN8_VEIPA</name>
<reference evidence="15" key="4">
    <citation type="submission" date="2024-04" db="EMBL/GenBank/DDBJ databases">
        <title>Na.</title>
        <authorList>
            <person name="Choi B."/>
        </authorList>
    </citation>
    <scope>NUCLEOTIDE SEQUENCE</scope>
    <source>
        <strain evidence="15">UMB0138</strain>
    </source>
</reference>
<feature type="domain" description="Peptidase M48" evidence="13">
    <location>
        <begin position="64"/>
        <end position="279"/>
    </location>
</feature>
<dbReference type="Gene3D" id="3.30.2010.10">
    <property type="entry name" value="Metalloproteases ('zincins'), catalytic domain"/>
    <property type="match status" value="1"/>
</dbReference>
<keyword evidence="8 12" id="KW-0862">Zinc</keyword>
<feature type="transmembrane region" description="Helical" evidence="12">
    <location>
        <begin position="141"/>
        <end position="166"/>
    </location>
</feature>
<feature type="binding site" evidence="12">
    <location>
        <position position="134"/>
    </location>
    <ligand>
        <name>Zn(2+)</name>
        <dbReference type="ChEBI" id="CHEBI:29105"/>
        <note>catalytic</note>
    </ligand>
</feature>
<evidence type="ECO:0000259" key="13">
    <source>
        <dbReference type="Pfam" id="PF01435"/>
    </source>
</evidence>
<dbReference type="PANTHER" id="PTHR43221:SF1">
    <property type="entry name" value="PROTEASE HTPX"/>
    <property type="match status" value="1"/>
</dbReference>
<dbReference type="EC" id="3.4.24.-" evidence="12"/>
<proteinExistence type="inferred from homology"/>
<reference evidence="16" key="3">
    <citation type="submission" date="2023-08" db="EMBL/GenBank/DDBJ databases">
        <title>Veillonella_parvula_DSM 2007_complete_genome_hifiasm_Zymo_Research_D6332.</title>
        <authorList>
            <person name="Damerum A."/>
        </authorList>
    </citation>
    <scope>NUCLEOTIDE SEQUENCE</scope>
    <source>
        <strain evidence="16">DSM 2007</strain>
    </source>
</reference>
<feature type="binding site" evidence="12">
    <location>
        <position position="130"/>
    </location>
    <ligand>
        <name>Zn(2+)</name>
        <dbReference type="ChEBI" id="CHEBI:29105"/>
        <note>catalytic</note>
    </ligand>
</feature>
<dbReference type="RefSeq" id="WP_004695776.1">
    <property type="nucleotide sequence ID" value="NZ_CABFMP010000005.1"/>
</dbReference>
<dbReference type="PANTHER" id="PTHR43221">
    <property type="entry name" value="PROTEASE HTPX"/>
    <property type="match status" value="1"/>
</dbReference>
<accession>A0A2I1TIN8</accession>
<keyword evidence="17" id="KW-1185">Reference proteome</keyword>
<dbReference type="GO" id="GO:0005886">
    <property type="term" value="C:plasma membrane"/>
    <property type="evidence" value="ECO:0007669"/>
    <property type="project" value="UniProtKB-SubCell"/>
</dbReference>
<evidence type="ECO:0000256" key="9">
    <source>
        <dbReference type="ARBA" id="ARBA00022989"/>
    </source>
</evidence>
<feature type="transmembrane region" description="Helical" evidence="12">
    <location>
        <begin position="31"/>
        <end position="48"/>
    </location>
</feature>
<evidence type="ECO:0000313" key="14">
    <source>
        <dbReference type="EMBL" id="MBS4892556.1"/>
    </source>
</evidence>
<dbReference type="GO" id="GO:0006508">
    <property type="term" value="P:proteolysis"/>
    <property type="evidence" value="ECO:0007669"/>
    <property type="project" value="UniProtKB-KW"/>
</dbReference>
<evidence type="ECO:0000256" key="11">
    <source>
        <dbReference type="ARBA" id="ARBA00023136"/>
    </source>
</evidence>
<dbReference type="EMBL" id="PKMC02000004">
    <property type="protein sequence ID" value="MEO9177962.1"/>
    <property type="molecule type" value="Genomic_DNA"/>
</dbReference>
<evidence type="ECO:0000256" key="5">
    <source>
        <dbReference type="ARBA" id="ARBA00022692"/>
    </source>
</evidence>
<keyword evidence="6 12" id="KW-0479">Metal-binding</keyword>
<organism evidence="14 18">
    <name type="scientific">Veillonella parvula</name>
    <name type="common">Staphylococcus parvulus</name>
    <dbReference type="NCBI Taxonomy" id="29466"/>
    <lineage>
        <taxon>Bacteria</taxon>
        <taxon>Bacillati</taxon>
        <taxon>Bacillota</taxon>
        <taxon>Negativicutes</taxon>
        <taxon>Veillonellales</taxon>
        <taxon>Veillonellaceae</taxon>
        <taxon>Veillonella</taxon>
    </lineage>
</organism>
<dbReference type="InterPro" id="IPR022919">
    <property type="entry name" value="Pept_M48_protease_HtpX"/>
</dbReference>
<dbReference type="InterPro" id="IPR001915">
    <property type="entry name" value="Peptidase_M48"/>
</dbReference>
<evidence type="ECO:0000256" key="7">
    <source>
        <dbReference type="ARBA" id="ARBA00022801"/>
    </source>
</evidence>
<dbReference type="GO" id="GO:0004222">
    <property type="term" value="F:metalloendopeptidase activity"/>
    <property type="evidence" value="ECO:0007669"/>
    <property type="project" value="UniProtKB-UniRule"/>
</dbReference>
<dbReference type="HAMAP" id="MF_00188">
    <property type="entry name" value="Pept_M48_protease_HtpX"/>
    <property type="match status" value="1"/>
</dbReference>
<reference evidence="14" key="2">
    <citation type="submission" date="2021-02" db="EMBL/GenBank/DDBJ databases">
        <title>Infant gut strain persistence is associated with maternal origin, phylogeny, and functional potential including surface adhesion and iron acquisition.</title>
        <authorList>
            <person name="Lou Y.C."/>
        </authorList>
    </citation>
    <scope>NUCLEOTIDE SEQUENCE</scope>
    <source>
        <strain evidence="14">L3_108_031G1_dasL3_108_031G1_concoct_20</strain>
    </source>
</reference>
<keyword evidence="10 12" id="KW-0482">Metalloprotease</keyword>
<keyword evidence="5 12" id="KW-0812">Transmembrane</keyword>
<keyword evidence="4 12" id="KW-0645">Protease</keyword>
<evidence type="ECO:0000313" key="16">
    <source>
        <dbReference type="EMBL" id="WMS20622.1"/>
    </source>
</evidence>
<dbReference type="NCBIfam" id="NF002826">
    <property type="entry name" value="PRK03001.1"/>
    <property type="match status" value="1"/>
</dbReference>
<evidence type="ECO:0000313" key="17">
    <source>
        <dbReference type="Proteomes" id="UP000234197"/>
    </source>
</evidence>
<evidence type="ECO:0000256" key="1">
    <source>
        <dbReference type="ARBA" id="ARBA00004651"/>
    </source>
</evidence>
<evidence type="ECO:0000256" key="12">
    <source>
        <dbReference type="HAMAP-Rule" id="MF_00188"/>
    </source>
</evidence>
<dbReference type="InterPro" id="IPR050083">
    <property type="entry name" value="HtpX_protease"/>
</dbReference>
<protein>
    <recommendedName>
        <fullName evidence="12">Protease HtpX homolog</fullName>
        <ecNumber evidence="12">3.4.24.-</ecNumber>
    </recommendedName>
</protein>
<evidence type="ECO:0000256" key="2">
    <source>
        <dbReference type="ARBA" id="ARBA00009779"/>
    </source>
</evidence>
<comment type="cofactor">
    <cofactor evidence="12">
        <name>Zn(2+)</name>
        <dbReference type="ChEBI" id="CHEBI:29105"/>
    </cofactor>
    <text evidence="12">Binds 1 zinc ion per subunit.</text>
</comment>
<evidence type="ECO:0000256" key="6">
    <source>
        <dbReference type="ARBA" id="ARBA00022723"/>
    </source>
</evidence>